<dbReference type="Pfam" id="PF05136">
    <property type="entry name" value="Phage_portal_2"/>
    <property type="match status" value="1"/>
</dbReference>
<organism evidence="2 3">
    <name type="scientific">Psittacicella hinzii</name>
    <dbReference type="NCBI Taxonomy" id="2028575"/>
    <lineage>
        <taxon>Bacteria</taxon>
        <taxon>Pseudomonadati</taxon>
        <taxon>Pseudomonadota</taxon>
        <taxon>Gammaproteobacteria</taxon>
        <taxon>Pasteurellales</taxon>
        <taxon>Psittacicellaceae</taxon>
        <taxon>Psittacicella</taxon>
    </lineage>
</organism>
<evidence type="ECO:0000313" key="2">
    <source>
        <dbReference type="EMBL" id="RIY36002.1"/>
    </source>
</evidence>
<comment type="caution">
    <text evidence="2">The sequence shown here is derived from an EMBL/GenBank/DDBJ whole genome shotgun (WGS) entry which is preliminary data.</text>
</comment>
<dbReference type="Proteomes" id="UP000265916">
    <property type="component" value="Unassembled WGS sequence"/>
</dbReference>
<evidence type="ECO:0000256" key="1">
    <source>
        <dbReference type="SAM" id="MobiDB-lite"/>
    </source>
</evidence>
<proteinExistence type="predicted"/>
<dbReference type="OrthoDB" id="622132at2"/>
<sequence length="519" mass="59235">MGLFSALKKIFKTGGENFTKPVPNARSYERLTPELREELLRNSPAYHDLKGRKRVISDLHKAIERSDYYSPKYDMLDINVTMASEGQQLMQISRNLAANNAIAKAILHQFKGMLVGKNGYGLQPIPLKDYQQVDRDLAVKLDFAWNKFCEQPVLNNHGLNYTGFLNLLVECWLRDGDCFVQIVRDYKTKKMQLKMWLADKLPYSSVYLDTIAPIELDDNDAPLYYNFVTNSDLFHSARVTRVPAQDIIQLAERREPGQLRGVPVYASVVPHIAQLESYRYYELASSAINAQIFAELNQTDPALASEDVDIDLRSLGDQINYFKVPNGYEYKVYPAQNRTNPNYDNFYKAQIRTIASGVGLDSESISNHFESSYSAARQSMIYASARSADKMNSLVQANKLIYRHFVQFFFEINPELDIQDYLDPFNVTITTPQMKSINPADEANATVTLINNGLLTRQQAANEQGYDIFENYDYIASERQYMEERGLGDLFTTSYGILSSSSSNGENIEEKEEDEELEE</sequence>
<accession>A0A3A1YCY1</accession>
<evidence type="ECO:0008006" key="4">
    <source>
        <dbReference type="Google" id="ProtNLM"/>
    </source>
</evidence>
<dbReference type="GO" id="GO:0019068">
    <property type="term" value="P:virion assembly"/>
    <property type="evidence" value="ECO:0007669"/>
    <property type="project" value="InterPro"/>
</dbReference>
<dbReference type="InterPro" id="IPR006429">
    <property type="entry name" value="Phage_lambda_portal"/>
</dbReference>
<evidence type="ECO:0000313" key="3">
    <source>
        <dbReference type="Proteomes" id="UP000265916"/>
    </source>
</evidence>
<dbReference type="AlphaFoldDB" id="A0A3A1YCY1"/>
<reference evidence="2 3" key="1">
    <citation type="submission" date="2017-08" db="EMBL/GenBank/DDBJ databases">
        <title>Reclassification of Bisgaard taxon 37 and 44.</title>
        <authorList>
            <person name="Christensen H."/>
        </authorList>
    </citation>
    <scope>NUCLEOTIDE SEQUENCE [LARGE SCALE GENOMIC DNA]</scope>
    <source>
        <strain evidence="2 3">111</strain>
    </source>
</reference>
<protein>
    <recommendedName>
        <fullName evidence="4">Phage portal protein</fullName>
    </recommendedName>
</protein>
<name>A0A3A1YCY1_9GAMM</name>
<keyword evidence="3" id="KW-1185">Reference proteome</keyword>
<gene>
    <name evidence="2" type="ORF">CKF58_06345</name>
</gene>
<dbReference type="GO" id="GO:0005198">
    <property type="term" value="F:structural molecule activity"/>
    <property type="evidence" value="ECO:0007669"/>
    <property type="project" value="InterPro"/>
</dbReference>
<dbReference type="EMBL" id="NRJG01000120">
    <property type="protein sequence ID" value="RIY36002.1"/>
    <property type="molecule type" value="Genomic_DNA"/>
</dbReference>
<feature type="region of interest" description="Disordered" evidence="1">
    <location>
        <begin position="498"/>
        <end position="519"/>
    </location>
</feature>
<feature type="compositionally biased region" description="Acidic residues" evidence="1">
    <location>
        <begin position="507"/>
        <end position="519"/>
    </location>
</feature>